<accession>A0A9P5HHV7</accession>
<feature type="region of interest" description="Disordered" evidence="1">
    <location>
        <begin position="114"/>
        <end position="141"/>
    </location>
</feature>
<feature type="compositionally biased region" description="Polar residues" evidence="1">
    <location>
        <begin position="114"/>
        <end position="133"/>
    </location>
</feature>
<dbReference type="Proteomes" id="UP000722485">
    <property type="component" value="Unassembled WGS sequence"/>
</dbReference>
<dbReference type="OrthoDB" id="103819at2759"/>
<organism evidence="2 3">
    <name type="scientific">Cylindrodendrum hubeiense</name>
    <dbReference type="NCBI Taxonomy" id="595255"/>
    <lineage>
        <taxon>Eukaryota</taxon>
        <taxon>Fungi</taxon>
        <taxon>Dikarya</taxon>
        <taxon>Ascomycota</taxon>
        <taxon>Pezizomycotina</taxon>
        <taxon>Sordariomycetes</taxon>
        <taxon>Hypocreomycetidae</taxon>
        <taxon>Hypocreales</taxon>
        <taxon>Nectriaceae</taxon>
        <taxon>Cylindrodendrum</taxon>
    </lineage>
</organism>
<evidence type="ECO:0000256" key="1">
    <source>
        <dbReference type="SAM" id="MobiDB-lite"/>
    </source>
</evidence>
<dbReference type="EMBL" id="JAANBB010000016">
    <property type="protein sequence ID" value="KAF7555941.1"/>
    <property type="molecule type" value="Genomic_DNA"/>
</dbReference>
<dbReference type="AlphaFoldDB" id="A0A9P5HHV7"/>
<sequence length="579" mass="64945">MMPFTPADSDRSHADQVAMQESYSSVPEDDSISREEDGEDHGAYGTEKLACDRCRRRKISLGQKLKEKRQRVLISSVYESRMEHISRKIDDLSEMMARLTYAHLNGGNFNLSTSSRPPLHHQSSPAPIATASTDIEGGNEKCHRSVTEQEVIETSVFDQTVSATKFFQAAVANDPHSHAASEMTSALDVLRDVIEAQRQYNDTHDRSNPFLKTLPPGSSIRDLPMPPVSTVMACLRMAQEHPRVKIFFLLDFSSIGDFNGYVIKAYSPGPITDAELIIVHSGLYWLLSECSDLVADDAIKRDYTAQAVVCRDSLETVLSNISFHVPMTICNVQAMYKALGIFRAMYDVASKYVDIRSKTWEDATVDNDIVGLEIEAFLSSNIIGLTPHPSSSPMFTASAPAAVGYAQQLTTAEATSDAADPKTQIIDFGQVAFWECFGRDVEIFTVYFPSSISPQDQEAVKKIRPLVDTMTPLEPAGFQAQAYKRRPVCGWAKDSETLNGQSVLASMWCHLWKDKANENKFKRLRGEEIGRFKGYKVRWLWKFLNRISKMGGEEIGRFKGPKVYWLWKLLSRTSKKWGL</sequence>
<reference evidence="2" key="1">
    <citation type="submission" date="2020-03" db="EMBL/GenBank/DDBJ databases">
        <title>Draft Genome Sequence of Cylindrodendrum hubeiense.</title>
        <authorList>
            <person name="Buettner E."/>
            <person name="Kellner H."/>
        </authorList>
    </citation>
    <scope>NUCLEOTIDE SEQUENCE</scope>
    <source>
        <strain evidence="2">IHI 201604</strain>
    </source>
</reference>
<keyword evidence="3" id="KW-1185">Reference proteome</keyword>
<proteinExistence type="predicted"/>
<name>A0A9P5HHV7_9HYPO</name>
<protein>
    <submittedName>
        <fullName evidence="2">Uncharacterized protein</fullName>
    </submittedName>
</protein>
<evidence type="ECO:0000313" key="3">
    <source>
        <dbReference type="Proteomes" id="UP000722485"/>
    </source>
</evidence>
<comment type="caution">
    <text evidence="2">The sequence shown here is derived from an EMBL/GenBank/DDBJ whole genome shotgun (WGS) entry which is preliminary data.</text>
</comment>
<gene>
    <name evidence="2" type="ORF">G7Z17_g1839</name>
</gene>
<evidence type="ECO:0000313" key="2">
    <source>
        <dbReference type="EMBL" id="KAF7555941.1"/>
    </source>
</evidence>
<feature type="region of interest" description="Disordered" evidence="1">
    <location>
        <begin position="1"/>
        <end position="44"/>
    </location>
</feature>